<keyword evidence="2 5" id="KW-0812">Transmembrane</keyword>
<sequence>MASLNTTAPSETELFLLFLGGAVELITTLVGIPLSIANLILVARTSVIHPNMKAILIFQSFFILLRGSCRFVICLFKFFLWDPIGAKYVQFFPALRKMYFIGIYARNFVPHVLIVERILATLFVRTYEKNRGHLFTILWTPFALIIPIYISFSTSPQNGQNQPITNLITTAVQLVIGSIECHPFLKRDLCQFLNCIGTMFGFNHLANNHRIGDATAAPSLSAVNGIAQRNLISGKAMINARSKPEEHFAVLKEAWEKGPMKRQNANSRK</sequence>
<evidence type="ECO:0000313" key="6">
    <source>
        <dbReference type="EMBL" id="KAL3116951.1"/>
    </source>
</evidence>
<evidence type="ECO:0000313" key="7">
    <source>
        <dbReference type="Proteomes" id="UP001620626"/>
    </source>
</evidence>
<keyword evidence="3 5" id="KW-1133">Transmembrane helix</keyword>
<dbReference type="AlphaFoldDB" id="A0ABD2LPA7"/>
<dbReference type="PANTHER" id="PTHR46561">
    <property type="entry name" value="SERPENTINE RECEPTOR, CLASS AB (CLASS A-LIKE)-RELATED"/>
    <property type="match status" value="1"/>
</dbReference>
<proteinExistence type="predicted"/>
<organism evidence="6 7">
    <name type="scientific">Heterodera trifolii</name>
    <dbReference type="NCBI Taxonomy" id="157864"/>
    <lineage>
        <taxon>Eukaryota</taxon>
        <taxon>Metazoa</taxon>
        <taxon>Ecdysozoa</taxon>
        <taxon>Nematoda</taxon>
        <taxon>Chromadorea</taxon>
        <taxon>Rhabditida</taxon>
        <taxon>Tylenchina</taxon>
        <taxon>Tylenchomorpha</taxon>
        <taxon>Tylenchoidea</taxon>
        <taxon>Heteroderidae</taxon>
        <taxon>Heteroderinae</taxon>
        <taxon>Heterodera</taxon>
    </lineage>
</organism>
<name>A0ABD2LPA7_9BILA</name>
<feature type="transmembrane region" description="Helical" evidence="5">
    <location>
        <begin position="132"/>
        <end position="152"/>
    </location>
</feature>
<evidence type="ECO:0000256" key="5">
    <source>
        <dbReference type="SAM" id="Phobius"/>
    </source>
</evidence>
<dbReference type="InterPro" id="IPR053286">
    <property type="entry name" value="Nematode_rcpt-like_srab"/>
</dbReference>
<comment type="caution">
    <text evidence="6">The sequence shown here is derived from an EMBL/GenBank/DDBJ whole genome shotgun (WGS) entry which is preliminary data.</text>
</comment>
<dbReference type="GO" id="GO:0016020">
    <property type="term" value="C:membrane"/>
    <property type="evidence" value="ECO:0007669"/>
    <property type="project" value="UniProtKB-SubCell"/>
</dbReference>
<dbReference type="Pfam" id="PF10292">
    <property type="entry name" value="7TM_GPCR_Srab"/>
    <property type="match status" value="1"/>
</dbReference>
<evidence type="ECO:0000256" key="2">
    <source>
        <dbReference type="ARBA" id="ARBA00022692"/>
    </source>
</evidence>
<protein>
    <submittedName>
        <fullName evidence="6">Uncharacterized protein</fullName>
    </submittedName>
</protein>
<reference evidence="6 7" key="1">
    <citation type="submission" date="2024-10" db="EMBL/GenBank/DDBJ databases">
        <authorList>
            <person name="Kim D."/>
        </authorList>
    </citation>
    <scope>NUCLEOTIDE SEQUENCE [LARGE SCALE GENOMIC DNA]</scope>
    <source>
        <strain evidence="6">BH-2024</strain>
    </source>
</reference>
<feature type="transmembrane region" description="Helical" evidence="5">
    <location>
        <begin position="54"/>
        <end position="79"/>
    </location>
</feature>
<dbReference type="InterPro" id="IPR019408">
    <property type="entry name" value="7TM_GPCR_serpentine_rcpt_Srab"/>
</dbReference>
<feature type="transmembrane region" description="Helical" evidence="5">
    <location>
        <begin position="14"/>
        <end position="42"/>
    </location>
</feature>
<accession>A0ABD2LPA7</accession>
<keyword evidence="7" id="KW-1185">Reference proteome</keyword>
<evidence type="ECO:0000256" key="1">
    <source>
        <dbReference type="ARBA" id="ARBA00004141"/>
    </source>
</evidence>
<evidence type="ECO:0000256" key="3">
    <source>
        <dbReference type="ARBA" id="ARBA00022989"/>
    </source>
</evidence>
<gene>
    <name evidence="6" type="ORF">niasHT_002910</name>
</gene>
<dbReference type="PANTHER" id="PTHR46561:SF15">
    <property type="entry name" value="G_PROTEIN_RECEP_F1_2 DOMAIN-CONTAINING PROTEIN"/>
    <property type="match status" value="1"/>
</dbReference>
<dbReference type="Proteomes" id="UP001620626">
    <property type="component" value="Unassembled WGS sequence"/>
</dbReference>
<comment type="subcellular location">
    <subcellularLocation>
        <location evidence="1">Membrane</location>
        <topology evidence="1">Multi-pass membrane protein</topology>
    </subcellularLocation>
</comment>
<dbReference type="EMBL" id="JBICBT010000337">
    <property type="protein sequence ID" value="KAL3116951.1"/>
    <property type="molecule type" value="Genomic_DNA"/>
</dbReference>
<feature type="transmembrane region" description="Helical" evidence="5">
    <location>
        <begin position="99"/>
        <end position="120"/>
    </location>
</feature>
<evidence type="ECO:0000256" key="4">
    <source>
        <dbReference type="ARBA" id="ARBA00023136"/>
    </source>
</evidence>
<keyword evidence="4 5" id="KW-0472">Membrane</keyword>